<reference evidence="3" key="1">
    <citation type="submission" date="2017-09" db="EMBL/GenBank/DDBJ databases">
        <title>Depth-based differentiation of microbial function through sediment-hosted aquifers and enrichment of novel symbionts in the deep terrestrial subsurface.</title>
        <authorList>
            <person name="Probst A.J."/>
            <person name="Ladd B."/>
            <person name="Jarett J.K."/>
            <person name="Geller-Mcgrath D.E."/>
            <person name="Sieber C.M.K."/>
            <person name="Emerson J.B."/>
            <person name="Anantharaman K."/>
            <person name="Thomas B.C."/>
            <person name="Malmstrom R."/>
            <person name="Stieglmeier M."/>
            <person name="Klingl A."/>
            <person name="Woyke T."/>
            <person name="Ryan C.M."/>
            <person name="Banfield J.F."/>
        </authorList>
    </citation>
    <scope>NUCLEOTIDE SEQUENCE [LARGE SCALE GENOMIC DNA]</scope>
</reference>
<dbReference type="InterPro" id="IPR008969">
    <property type="entry name" value="CarboxyPept-like_regulatory"/>
</dbReference>
<keyword evidence="1" id="KW-0472">Membrane</keyword>
<gene>
    <name evidence="2" type="ORF">COY88_00020</name>
</gene>
<evidence type="ECO:0000313" key="2">
    <source>
        <dbReference type="EMBL" id="PIY71495.1"/>
    </source>
</evidence>
<proteinExistence type="predicted"/>
<comment type="caution">
    <text evidence="2">The sequence shown here is derived from an EMBL/GenBank/DDBJ whole genome shotgun (WGS) entry which is preliminary data.</text>
</comment>
<evidence type="ECO:0000313" key="3">
    <source>
        <dbReference type="Proteomes" id="UP000230344"/>
    </source>
</evidence>
<dbReference type="Proteomes" id="UP000230344">
    <property type="component" value="Unassembled WGS sequence"/>
</dbReference>
<protein>
    <submittedName>
        <fullName evidence="2">Uncharacterized protein</fullName>
    </submittedName>
</protein>
<dbReference type="AlphaFoldDB" id="A0A2M7QHP0"/>
<keyword evidence="1" id="KW-0812">Transmembrane</keyword>
<dbReference type="EMBL" id="PFLH01000001">
    <property type="protein sequence ID" value="PIY71495.1"/>
    <property type="molecule type" value="Genomic_DNA"/>
</dbReference>
<evidence type="ECO:0000256" key="1">
    <source>
        <dbReference type="SAM" id="Phobius"/>
    </source>
</evidence>
<sequence>MKIKTFLIVFFAVSLVFISLLSSLVSGQTGPVQEAQVWRCLTSTHENAYDYTAYAEGTGFPTDRDVYLVTCVGEGNSGGYECTTGNAQYDQLLKLAGDADAIIADPPGKTRTADGKVSLYVEDISYLHTGTLTFFGVTLGVPSQEQGTGGIEGEEKSQQLGTVIIPTPTPVEDIEKCTVIGWDPFGRVFDAKSLEPLPNINITLLDSNKNKYNQPQTANPLTTVKDGAFNFLVTEGSYYLSPSVPINYTFTANPILNPNYQSAYFNIYKPNEKIDELINTREEISRKKPDPEHRDIPLDPGSNQVYESCPSMISYGAVGINNNTRIEGKVSHPLTIVSVIQGDKELKKTQADKFGFYQLWIDNKNISADTDLIVKFTKVDLTGAGRTFPQCNITPSPEAYSKNSYMSSLIKGFVSRFFTVYAQSTIKISNPIQQPITINPILTYIEGYAYDTSGKIIPKAKIVVKMVSSNIVYYQGKADEKGFFSIDSKYLPIFPYYLEFSGVKMTTSEFVKKNNNYLIANKINLGTTIKNNQTGEKSTSSANLNIFPSTVSQTGGNLNPQKQADMTTKQNNTFSIKIVILFLVVTIIALGAMALFIFIKIKRSN</sequence>
<accession>A0A2M7QHP0</accession>
<name>A0A2M7QHP0_9BACT</name>
<organism evidence="2 3">
    <name type="scientific">Candidatus Roizmanbacteria bacterium CG_4_10_14_0_8_um_filter_35_28</name>
    <dbReference type="NCBI Taxonomy" id="1974827"/>
    <lineage>
        <taxon>Bacteria</taxon>
        <taxon>Candidatus Roizmaniibacteriota</taxon>
    </lineage>
</organism>
<keyword evidence="1" id="KW-1133">Transmembrane helix</keyword>
<dbReference type="SUPFAM" id="SSF49464">
    <property type="entry name" value="Carboxypeptidase regulatory domain-like"/>
    <property type="match status" value="1"/>
</dbReference>
<feature type="transmembrane region" description="Helical" evidence="1">
    <location>
        <begin position="578"/>
        <end position="599"/>
    </location>
</feature>